<protein>
    <recommendedName>
        <fullName evidence="4">phosphoserine phosphatase</fullName>
        <ecNumber evidence="4">3.1.3.3</ecNumber>
    </recommendedName>
</protein>
<evidence type="ECO:0000256" key="1">
    <source>
        <dbReference type="ARBA" id="ARBA00001946"/>
    </source>
</evidence>
<feature type="region of interest" description="Disordered" evidence="12">
    <location>
        <begin position="399"/>
        <end position="437"/>
    </location>
</feature>
<comment type="similarity">
    <text evidence="3">Belongs to the HAD-like hydrolase superfamily. SerB family.</text>
</comment>
<dbReference type="PANTHER" id="PTHR43344">
    <property type="entry name" value="PHOSPHOSERINE PHOSPHATASE"/>
    <property type="match status" value="1"/>
</dbReference>
<name>A0ABX8EN66_9ACTN</name>
<dbReference type="EC" id="3.1.3.3" evidence="4"/>
<evidence type="ECO:0000313" key="14">
    <source>
        <dbReference type="EMBL" id="QVT81806.1"/>
    </source>
</evidence>
<evidence type="ECO:0000256" key="12">
    <source>
        <dbReference type="SAM" id="MobiDB-lite"/>
    </source>
</evidence>
<keyword evidence="8" id="KW-0460">Magnesium</keyword>
<keyword evidence="9" id="KW-0718">Serine biosynthesis</keyword>
<keyword evidence="6" id="KW-0479">Metal-binding</keyword>
<comment type="pathway">
    <text evidence="2">Amino-acid biosynthesis; L-serine biosynthesis; L-serine from 3-phospho-D-glycerate: step 3/3.</text>
</comment>
<keyword evidence="7" id="KW-0378">Hydrolase</keyword>
<evidence type="ECO:0000256" key="10">
    <source>
        <dbReference type="ARBA" id="ARBA00048138"/>
    </source>
</evidence>
<dbReference type="InterPro" id="IPR023214">
    <property type="entry name" value="HAD_sf"/>
</dbReference>
<evidence type="ECO:0000256" key="4">
    <source>
        <dbReference type="ARBA" id="ARBA00012640"/>
    </source>
</evidence>
<proteinExistence type="inferred from homology"/>
<organism evidence="14 15">
    <name type="scientific">Nocardioides aquaticus</name>
    <dbReference type="NCBI Taxonomy" id="160826"/>
    <lineage>
        <taxon>Bacteria</taxon>
        <taxon>Bacillati</taxon>
        <taxon>Actinomycetota</taxon>
        <taxon>Actinomycetes</taxon>
        <taxon>Propionibacteriales</taxon>
        <taxon>Nocardioidaceae</taxon>
        <taxon>Nocardioides</taxon>
    </lineage>
</organism>
<dbReference type="InterPro" id="IPR050582">
    <property type="entry name" value="HAD-like_SerB"/>
</dbReference>
<feature type="chain" id="PRO_5046680626" description="phosphoserine phosphatase" evidence="13">
    <location>
        <begin position="32"/>
        <end position="437"/>
    </location>
</feature>
<evidence type="ECO:0000256" key="8">
    <source>
        <dbReference type="ARBA" id="ARBA00022842"/>
    </source>
</evidence>
<dbReference type="EMBL" id="CP075371">
    <property type="protein sequence ID" value="QVT81806.1"/>
    <property type="molecule type" value="Genomic_DNA"/>
</dbReference>
<comment type="catalytic activity">
    <reaction evidence="10">
        <text>O-phospho-L-serine + H2O = L-serine + phosphate</text>
        <dbReference type="Rhea" id="RHEA:21208"/>
        <dbReference type="ChEBI" id="CHEBI:15377"/>
        <dbReference type="ChEBI" id="CHEBI:33384"/>
        <dbReference type="ChEBI" id="CHEBI:43474"/>
        <dbReference type="ChEBI" id="CHEBI:57524"/>
        <dbReference type="EC" id="3.1.3.3"/>
    </reaction>
</comment>
<sequence>MHLPGPVRTVTAGLAGLALALGLAPASPASAAPPAAPPSAAGPCPQLRLADRWYGDVGERLQEAIDQAGSCEGSGSDAPVAVFDWDNTMIKNDISDQTTFWVLRESLLRQPPRRDWSTTSRWITPAAVRALRDACGSLARPGRALPTGERRPQAVACADEILSMRLEQTTTGGRPGFAGGYDHRQMNAGYAWMAQLMAGRTPRRVRALAADARDAALRADRGDTWRVGSSRQIRWVRYYAEQRDLVATLEAAGITPWVVSASPQLWADVWAPGIGVPRSRTIGIRSVVEDGRVTTGLQGCGGYADGSDRIMTYVEGKRCWVNQEVLGIEGPAALDVAPAAVRPVIAVGDASTDVSMVSDATLAHVVLNRNSDEVMCRAYDDADGRWLVTPMFIEPLPRMPGRYPCSTEGAERSDGSFGPVRRPDGSVVPDQRDRVHP</sequence>
<dbReference type="SUPFAM" id="SSF56784">
    <property type="entry name" value="HAD-like"/>
    <property type="match status" value="1"/>
</dbReference>
<feature type="signal peptide" evidence="13">
    <location>
        <begin position="1"/>
        <end position="31"/>
    </location>
</feature>
<dbReference type="Gene3D" id="3.40.50.1000">
    <property type="entry name" value="HAD superfamily/HAD-like"/>
    <property type="match status" value="2"/>
</dbReference>
<evidence type="ECO:0000256" key="2">
    <source>
        <dbReference type="ARBA" id="ARBA00005135"/>
    </source>
</evidence>
<keyword evidence="15" id="KW-1185">Reference proteome</keyword>
<dbReference type="Proteomes" id="UP000679307">
    <property type="component" value="Chromosome"/>
</dbReference>
<gene>
    <name evidence="14" type="ORF">ENKNEFLB_04223</name>
</gene>
<dbReference type="RefSeq" id="WP_214057116.1">
    <property type="nucleotide sequence ID" value="NZ_BAAAHS010000028.1"/>
</dbReference>
<evidence type="ECO:0000256" key="6">
    <source>
        <dbReference type="ARBA" id="ARBA00022723"/>
    </source>
</evidence>
<keyword evidence="5" id="KW-0028">Amino-acid biosynthesis</keyword>
<evidence type="ECO:0000313" key="15">
    <source>
        <dbReference type="Proteomes" id="UP000679307"/>
    </source>
</evidence>
<accession>A0ABX8EN66</accession>
<evidence type="ECO:0000256" key="3">
    <source>
        <dbReference type="ARBA" id="ARBA00009184"/>
    </source>
</evidence>
<reference evidence="14 15" key="1">
    <citation type="submission" date="2021-05" db="EMBL/GenBank/DDBJ databases">
        <title>Complete genome of Nocardioides aquaticus KCTC 9944T isolated from meromictic and hypersaline Ekho Lake, Antarctica.</title>
        <authorList>
            <person name="Hwang K."/>
            <person name="Kim K.M."/>
            <person name="Choe H."/>
        </authorList>
    </citation>
    <scope>NUCLEOTIDE SEQUENCE [LARGE SCALE GENOMIC DNA]</scope>
    <source>
        <strain evidence="14 15">KCTC 9944</strain>
    </source>
</reference>
<evidence type="ECO:0000256" key="13">
    <source>
        <dbReference type="SAM" id="SignalP"/>
    </source>
</evidence>
<comment type="catalytic activity">
    <reaction evidence="11">
        <text>O-phospho-D-serine + H2O = D-serine + phosphate</text>
        <dbReference type="Rhea" id="RHEA:24873"/>
        <dbReference type="ChEBI" id="CHEBI:15377"/>
        <dbReference type="ChEBI" id="CHEBI:35247"/>
        <dbReference type="ChEBI" id="CHEBI:43474"/>
        <dbReference type="ChEBI" id="CHEBI:58680"/>
        <dbReference type="EC" id="3.1.3.3"/>
    </reaction>
</comment>
<comment type="cofactor">
    <cofactor evidence="1">
        <name>Mg(2+)</name>
        <dbReference type="ChEBI" id="CHEBI:18420"/>
    </cofactor>
</comment>
<evidence type="ECO:0000256" key="11">
    <source>
        <dbReference type="ARBA" id="ARBA00048523"/>
    </source>
</evidence>
<evidence type="ECO:0000256" key="5">
    <source>
        <dbReference type="ARBA" id="ARBA00022605"/>
    </source>
</evidence>
<dbReference type="PANTHER" id="PTHR43344:SF2">
    <property type="entry name" value="PHOSPHOSERINE PHOSPHATASE"/>
    <property type="match status" value="1"/>
</dbReference>
<evidence type="ECO:0000256" key="9">
    <source>
        <dbReference type="ARBA" id="ARBA00023299"/>
    </source>
</evidence>
<keyword evidence="13" id="KW-0732">Signal</keyword>
<evidence type="ECO:0000256" key="7">
    <source>
        <dbReference type="ARBA" id="ARBA00022801"/>
    </source>
</evidence>
<dbReference type="InterPro" id="IPR036412">
    <property type="entry name" value="HAD-like_sf"/>
</dbReference>